<dbReference type="EMBL" id="PUHY01000006">
    <property type="protein sequence ID" value="PQO36054.1"/>
    <property type="molecule type" value="Genomic_DNA"/>
</dbReference>
<feature type="transmembrane region" description="Helical" evidence="1">
    <location>
        <begin position="82"/>
        <end position="104"/>
    </location>
</feature>
<sequence>MNSPNDHETIDKSIPYETPHSNRIVGIAAMLLGLVNLVLLDPNELTKPWGVWRIVGRIAMVICTFCLATVSFAPRDWPWRRWFAAGIVLGGVTYLACFFIADVVSRL</sequence>
<keyword evidence="1" id="KW-1133">Transmembrane helix</keyword>
<proteinExistence type="predicted"/>
<comment type="caution">
    <text evidence="2">The sequence shown here is derived from an EMBL/GenBank/DDBJ whole genome shotgun (WGS) entry which is preliminary data.</text>
</comment>
<reference evidence="2 3" key="1">
    <citation type="submission" date="2018-02" db="EMBL/GenBank/DDBJ databases">
        <title>Comparative genomes isolates from brazilian mangrove.</title>
        <authorList>
            <person name="Araujo J.E."/>
            <person name="Taketani R.G."/>
            <person name="Silva M.C.P."/>
            <person name="Loureco M.V."/>
            <person name="Andreote F.D."/>
        </authorList>
    </citation>
    <scope>NUCLEOTIDE SEQUENCE [LARGE SCALE GENOMIC DNA]</scope>
    <source>
        <strain evidence="2 3">Hex-1 MGV</strain>
    </source>
</reference>
<organism evidence="2 3">
    <name type="scientific">Blastopirellula marina</name>
    <dbReference type="NCBI Taxonomy" id="124"/>
    <lineage>
        <taxon>Bacteria</taxon>
        <taxon>Pseudomonadati</taxon>
        <taxon>Planctomycetota</taxon>
        <taxon>Planctomycetia</taxon>
        <taxon>Pirellulales</taxon>
        <taxon>Pirellulaceae</taxon>
        <taxon>Blastopirellula</taxon>
    </lineage>
</organism>
<evidence type="ECO:0000313" key="2">
    <source>
        <dbReference type="EMBL" id="PQO36054.1"/>
    </source>
</evidence>
<dbReference type="OrthoDB" id="287258at2"/>
<gene>
    <name evidence="2" type="ORF">C5Y83_09000</name>
</gene>
<keyword evidence="1" id="KW-0812">Transmembrane</keyword>
<evidence type="ECO:0000256" key="1">
    <source>
        <dbReference type="SAM" id="Phobius"/>
    </source>
</evidence>
<name>A0A2S8FW45_9BACT</name>
<feature type="transmembrane region" description="Helical" evidence="1">
    <location>
        <begin position="51"/>
        <end position="70"/>
    </location>
</feature>
<keyword evidence="1" id="KW-0472">Membrane</keyword>
<protein>
    <submittedName>
        <fullName evidence="2">Uncharacterized protein</fullName>
    </submittedName>
</protein>
<dbReference type="AlphaFoldDB" id="A0A2S8FW45"/>
<feature type="transmembrane region" description="Helical" evidence="1">
    <location>
        <begin position="20"/>
        <end position="39"/>
    </location>
</feature>
<evidence type="ECO:0000313" key="3">
    <source>
        <dbReference type="Proteomes" id="UP000238322"/>
    </source>
</evidence>
<accession>A0A2S8FW45</accession>
<dbReference type="Proteomes" id="UP000238322">
    <property type="component" value="Unassembled WGS sequence"/>
</dbReference>
<dbReference type="RefSeq" id="WP_105329343.1">
    <property type="nucleotide sequence ID" value="NZ_PUHY01000006.1"/>
</dbReference>